<evidence type="ECO:0000256" key="3">
    <source>
        <dbReference type="SAM" id="MobiDB-lite"/>
    </source>
</evidence>
<dbReference type="AlphaFoldDB" id="A0ABD3VVI6"/>
<organism evidence="5 6">
    <name type="scientific">Sinanodonta woodiana</name>
    <name type="common">Chinese pond mussel</name>
    <name type="synonym">Anodonta woodiana</name>
    <dbReference type="NCBI Taxonomy" id="1069815"/>
    <lineage>
        <taxon>Eukaryota</taxon>
        <taxon>Metazoa</taxon>
        <taxon>Spiralia</taxon>
        <taxon>Lophotrochozoa</taxon>
        <taxon>Mollusca</taxon>
        <taxon>Bivalvia</taxon>
        <taxon>Autobranchia</taxon>
        <taxon>Heteroconchia</taxon>
        <taxon>Palaeoheterodonta</taxon>
        <taxon>Unionida</taxon>
        <taxon>Unionoidea</taxon>
        <taxon>Unionidae</taxon>
        <taxon>Unioninae</taxon>
        <taxon>Sinanodonta</taxon>
    </lineage>
</organism>
<dbReference type="PROSITE" id="PS00626">
    <property type="entry name" value="RCC1_2"/>
    <property type="match status" value="2"/>
</dbReference>
<keyword evidence="6" id="KW-1185">Reference proteome</keyword>
<evidence type="ECO:0000313" key="6">
    <source>
        <dbReference type="Proteomes" id="UP001634394"/>
    </source>
</evidence>
<feature type="repeat" description="RCC1" evidence="2">
    <location>
        <begin position="9"/>
        <end position="64"/>
    </location>
</feature>
<proteinExistence type="predicted"/>
<dbReference type="InterPro" id="IPR058923">
    <property type="entry name" value="RCC1-like_dom"/>
</dbReference>
<dbReference type="InterPro" id="IPR051210">
    <property type="entry name" value="Ub_ligase/GEF_domain"/>
</dbReference>
<keyword evidence="1" id="KW-0677">Repeat</keyword>
<dbReference type="PRINTS" id="PR00633">
    <property type="entry name" value="RCCNDNSATION"/>
</dbReference>
<sequence>MYYIIGYSNDILVWGNGNSGQLGCNDTSTYWEPQKISLYSAPTTAPDIAGVSCGGRHTMVWLKNGHVFTFGNNFYAQLGYDFREKNYKEKQAEAIWENEDENVHNVTQPHLLKSLTYRPVAQVACGEKHSVFRFHDGAVACVGNNSHGQIGRGSQEEAVVPYFLEAFNDVIVHIAAGANHSLAVTEPGEVLVWGYGKACGNRSQDVLLPLQLSIHRKNVVSVAGGSNHSMALTANGTVYTWGYGPDGQLGHGEKILFLSKPRRILDGRLFGCTVKAACGEAYSSAINENGDLFMWGKNSHVIVPSKPTSYKFYKPYCINQGKRRISVSHVFCGSWHAAAFTGTPAHLVKSGEESGESSLEDEDELGDENPDDYFLLNQNSVNGEKPNGNEKQGNIVEEEEDSFVKREAQAEFVELSVKGTEINITRREQTKMSLEEFYAPTPDIKREFNSPSPTGLHDDSTKSIAGTNSQSLENKPIFVDTNGAPILVNTNGTKSLENKPILVVQIPTHSRFVDAATSPMTCSLTTSSETDLTCSIQSQIPSPIQEPETENIFEKHENSKPVIPQIKRKPRLERKLFAKDTEKSRVSLNTAISETVQFSKTSADSFLLPRENTTLTQKHVDFAKMEEARLHGPIRSQDRFTSRQISRHDGSPPKLKSRNSDNLILFKSDHSLDSRVASRLTDPLSTRDNWSSAFEWDDEKVSTRPRVPKHPPKVKPPPTKPMEPNFGLNLAANHIDPDLALYNISVDIGLCNLLSNQWSKQHRP</sequence>
<feature type="region of interest" description="Disordered" evidence="3">
    <location>
        <begin position="443"/>
        <end position="469"/>
    </location>
</feature>
<dbReference type="Pfam" id="PF00415">
    <property type="entry name" value="RCC1"/>
    <property type="match status" value="1"/>
</dbReference>
<name>A0ABD3VVI6_SINWO</name>
<feature type="repeat" description="RCC1" evidence="2">
    <location>
        <begin position="188"/>
        <end position="235"/>
    </location>
</feature>
<evidence type="ECO:0000256" key="2">
    <source>
        <dbReference type="PROSITE-ProRule" id="PRU00235"/>
    </source>
</evidence>
<evidence type="ECO:0000259" key="4">
    <source>
        <dbReference type="Pfam" id="PF25390"/>
    </source>
</evidence>
<feature type="repeat" description="RCC1" evidence="2">
    <location>
        <begin position="236"/>
        <end position="289"/>
    </location>
</feature>
<comment type="caution">
    <text evidence="5">The sequence shown here is derived from an EMBL/GenBank/DDBJ whole genome shotgun (WGS) entry which is preliminary data.</text>
</comment>
<dbReference type="Proteomes" id="UP001634394">
    <property type="component" value="Unassembled WGS sequence"/>
</dbReference>
<feature type="compositionally biased region" description="Acidic residues" evidence="3">
    <location>
        <begin position="353"/>
        <end position="371"/>
    </location>
</feature>
<dbReference type="PANTHER" id="PTHR22870">
    <property type="entry name" value="REGULATOR OF CHROMOSOME CONDENSATION"/>
    <property type="match status" value="1"/>
</dbReference>
<dbReference type="PANTHER" id="PTHR22870:SF408">
    <property type="entry name" value="OS09G0560450 PROTEIN"/>
    <property type="match status" value="1"/>
</dbReference>
<dbReference type="EMBL" id="JBJQND010000009">
    <property type="protein sequence ID" value="KAL3865609.1"/>
    <property type="molecule type" value="Genomic_DNA"/>
</dbReference>
<feature type="region of interest" description="Disordered" evidence="3">
    <location>
        <begin position="629"/>
        <end position="660"/>
    </location>
</feature>
<accession>A0ABD3VVI6</accession>
<dbReference type="InterPro" id="IPR009091">
    <property type="entry name" value="RCC1/BLIP-II"/>
</dbReference>
<feature type="compositionally biased region" description="Basic and acidic residues" evidence="3">
    <location>
        <begin position="629"/>
        <end position="651"/>
    </location>
</feature>
<dbReference type="PROSITE" id="PS50012">
    <property type="entry name" value="RCC1_3"/>
    <property type="match status" value="5"/>
</dbReference>
<gene>
    <name evidence="5" type="ORF">ACJMK2_042981</name>
</gene>
<dbReference type="InterPro" id="IPR000408">
    <property type="entry name" value="Reg_chr_condens"/>
</dbReference>
<feature type="domain" description="RCC1-like" evidence="4">
    <location>
        <begin position="105"/>
        <end position="343"/>
    </location>
</feature>
<feature type="region of interest" description="Disordered" evidence="3">
    <location>
        <begin position="348"/>
        <end position="393"/>
    </location>
</feature>
<feature type="repeat" description="RCC1" evidence="2">
    <location>
        <begin position="137"/>
        <end position="187"/>
    </location>
</feature>
<reference evidence="5 6" key="1">
    <citation type="submission" date="2024-11" db="EMBL/GenBank/DDBJ databases">
        <title>Chromosome-level genome assembly of the freshwater bivalve Anodonta woodiana.</title>
        <authorList>
            <person name="Chen X."/>
        </authorList>
    </citation>
    <scope>NUCLEOTIDE SEQUENCE [LARGE SCALE GENOMIC DNA]</scope>
    <source>
        <strain evidence="5">MN2024</strain>
        <tissue evidence="5">Gills</tissue>
    </source>
</reference>
<protein>
    <recommendedName>
        <fullName evidence="4">RCC1-like domain-containing protein</fullName>
    </recommendedName>
</protein>
<dbReference type="SUPFAM" id="SSF50985">
    <property type="entry name" value="RCC1/BLIP-II"/>
    <property type="match status" value="1"/>
</dbReference>
<dbReference type="Pfam" id="PF25390">
    <property type="entry name" value="WD40_RLD"/>
    <property type="match status" value="1"/>
</dbReference>
<feature type="region of interest" description="Disordered" evidence="3">
    <location>
        <begin position="697"/>
        <end position="721"/>
    </location>
</feature>
<feature type="repeat" description="RCC1" evidence="2">
    <location>
        <begin position="65"/>
        <end position="136"/>
    </location>
</feature>
<dbReference type="Gene3D" id="2.130.10.30">
    <property type="entry name" value="Regulator of chromosome condensation 1/beta-lactamase-inhibitor protein II"/>
    <property type="match status" value="2"/>
</dbReference>
<evidence type="ECO:0000313" key="5">
    <source>
        <dbReference type="EMBL" id="KAL3865609.1"/>
    </source>
</evidence>
<evidence type="ECO:0000256" key="1">
    <source>
        <dbReference type="ARBA" id="ARBA00022737"/>
    </source>
</evidence>